<accession>A0A839R042</accession>
<sequence length="118" mass="12509">MNSHAADTPDNRPTEQQPHTAEDGTIDHGGDVILVRRGRRLNLGGAVVIALLIGALVGLVWGLIARVDSLNTLMLGVLNGALFIGGALALIAVIIDMIMDKRTQRGSAEPRRAGTRRP</sequence>
<proteinExistence type="predicted"/>
<evidence type="ECO:0000256" key="2">
    <source>
        <dbReference type="SAM" id="Phobius"/>
    </source>
</evidence>
<feature type="transmembrane region" description="Helical" evidence="2">
    <location>
        <begin position="43"/>
        <end position="64"/>
    </location>
</feature>
<feature type="transmembrane region" description="Helical" evidence="2">
    <location>
        <begin position="70"/>
        <end position="95"/>
    </location>
</feature>
<gene>
    <name evidence="3" type="ORF">FHX50_001330</name>
</gene>
<feature type="region of interest" description="Disordered" evidence="1">
    <location>
        <begin position="1"/>
        <end position="27"/>
    </location>
</feature>
<evidence type="ECO:0000313" key="4">
    <source>
        <dbReference type="Proteomes" id="UP000568050"/>
    </source>
</evidence>
<evidence type="ECO:0000256" key="1">
    <source>
        <dbReference type="SAM" id="MobiDB-lite"/>
    </source>
</evidence>
<keyword evidence="2" id="KW-0472">Membrane</keyword>
<evidence type="ECO:0000313" key="3">
    <source>
        <dbReference type="EMBL" id="MBB3023047.1"/>
    </source>
</evidence>
<dbReference type="AlphaFoldDB" id="A0A839R042"/>
<keyword evidence="2" id="KW-0812">Transmembrane</keyword>
<keyword evidence="2" id="KW-1133">Transmembrane helix</keyword>
<keyword evidence="4" id="KW-1185">Reference proteome</keyword>
<dbReference type="Proteomes" id="UP000568050">
    <property type="component" value="Unassembled WGS sequence"/>
</dbReference>
<dbReference type="RefSeq" id="WP_183375823.1">
    <property type="nucleotide sequence ID" value="NZ_CBCSFZ010000001.1"/>
</dbReference>
<reference evidence="3 4" key="1">
    <citation type="submission" date="2020-08" db="EMBL/GenBank/DDBJ databases">
        <title>Sequencing the genomes of 1000 actinobacteria strains.</title>
        <authorList>
            <person name="Klenk H.-P."/>
        </authorList>
    </citation>
    <scope>NUCLEOTIDE SEQUENCE [LARGE SCALE GENOMIC DNA]</scope>
    <source>
        <strain evidence="3 4">DSM 23040</strain>
    </source>
</reference>
<organism evidence="3 4">
    <name type="scientific">Helcobacillus massiliensis</name>
    <dbReference type="NCBI Taxonomy" id="521392"/>
    <lineage>
        <taxon>Bacteria</taxon>
        <taxon>Bacillati</taxon>
        <taxon>Actinomycetota</taxon>
        <taxon>Actinomycetes</taxon>
        <taxon>Micrococcales</taxon>
        <taxon>Dermabacteraceae</taxon>
        <taxon>Helcobacillus</taxon>
    </lineage>
</organism>
<name>A0A839R042_9MICO</name>
<protein>
    <submittedName>
        <fullName evidence="3">Uncharacterized protein</fullName>
    </submittedName>
</protein>
<comment type="caution">
    <text evidence="3">The sequence shown here is derived from an EMBL/GenBank/DDBJ whole genome shotgun (WGS) entry which is preliminary data.</text>
</comment>
<dbReference type="EMBL" id="JACHWP010000002">
    <property type="protein sequence ID" value="MBB3023047.1"/>
    <property type="molecule type" value="Genomic_DNA"/>
</dbReference>